<dbReference type="EMBL" id="JMCC02000126">
    <property type="protein sequence ID" value="KIG12564.1"/>
    <property type="molecule type" value="Genomic_DNA"/>
</dbReference>
<reference evidence="1 2" key="1">
    <citation type="submission" date="2014-12" db="EMBL/GenBank/DDBJ databases">
        <title>Genome assembly of Enhygromyxa salina DSM 15201.</title>
        <authorList>
            <person name="Sharma G."/>
            <person name="Subramanian S."/>
        </authorList>
    </citation>
    <scope>NUCLEOTIDE SEQUENCE [LARGE SCALE GENOMIC DNA]</scope>
    <source>
        <strain evidence="1 2">DSM 15201</strain>
    </source>
</reference>
<dbReference type="Proteomes" id="UP000031599">
    <property type="component" value="Unassembled WGS sequence"/>
</dbReference>
<protein>
    <submittedName>
        <fullName evidence="1">Uncharacterized protein</fullName>
    </submittedName>
</protein>
<dbReference type="AlphaFoldDB" id="A0A0C1Z4G6"/>
<evidence type="ECO:0000313" key="2">
    <source>
        <dbReference type="Proteomes" id="UP000031599"/>
    </source>
</evidence>
<proteinExistence type="predicted"/>
<organism evidence="1 2">
    <name type="scientific">Enhygromyxa salina</name>
    <dbReference type="NCBI Taxonomy" id="215803"/>
    <lineage>
        <taxon>Bacteria</taxon>
        <taxon>Pseudomonadati</taxon>
        <taxon>Myxococcota</taxon>
        <taxon>Polyangia</taxon>
        <taxon>Nannocystales</taxon>
        <taxon>Nannocystaceae</taxon>
        <taxon>Enhygromyxa</taxon>
    </lineage>
</organism>
<evidence type="ECO:0000313" key="1">
    <source>
        <dbReference type="EMBL" id="KIG12564.1"/>
    </source>
</evidence>
<comment type="caution">
    <text evidence="1">The sequence shown here is derived from an EMBL/GenBank/DDBJ whole genome shotgun (WGS) entry which is preliminary data.</text>
</comment>
<gene>
    <name evidence="1" type="ORF">DB30_01274</name>
</gene>
<sequence length="365" mass="39448">MSAFGAAGIIVLLLGSSACTEPYEPNWLFQGEWIDIDGSDRTADETCAGTFAYVDAYAGALAVEFGVTEHLGPFRWYSPAQYAADLPCGDNIFACYLPSSQCIHSPLLPHDHEVVHMAVAATVSCPHVLSEGLAVFYDGQLGRNAKSSDFDLLVPLLEAPSHPRYPAYGIAGRFVAYLVEHFGVDAVFDVCRITGRYPDGPALSAALESVLGMTTQQLLADFKPELGSSCNRFSDFQARVFACGAAQAAPDLGLVSVDGQHRVEETFTIDCANDIMAGPLGDEMWLTRRFEIDADEIYILGMWGLDDGEEIPGVELTVAKCEPCGKVLTAPDSFSGPLQLDAGRYALELRAPADYRGRIYVTIQH</sequence>
<name>A0A0C1Z4G6_9BACT</name>
<accession>A0A0C1Z4G6</accession>